<sequence>MRIFIVFALINRKNKSFSQETENYFLKRRVQSRVKESQRFFFARKGCKREIGITCWEPPPRRTVIKADGHLGGQAGGQKFGLRSWPAKSKTDEDICDQTITAKKISLRKMPNIF</sequence>
<protein>
    <submittedName>
        <fullName evidence="1">Uncharacterized protein</fullName>
    </submittedName>
</protein>
<evidence type="ECO:0000313" key="2">
    <source>
        <dbReference type="Proteomes" id="UP000276133"/>
    </source>
</evidence>
<organism evidence="1 2">
    <name type="scientific">Brachionus plicatilis</name>
    <name type="common">Marine rotifer</name>
    <name type="synonym">Brachionus muelleri</name>
    <dbReference type="NCBI Taxonomy" id="10195"/>
    <lineage>
        <taxon>Eukaryota</taxon>
        <taxon>Metazoa</taxon>
        <taxon>Spiralia</taxon>
        <taxon>Gnathifera</taxon>
        <taxon>Rotifera</taxon>
        <taxon>Eurotatoria</taxon>
        <taxon>Monogononta</taxon>
        <taxon>Pseudotrocha</taxon>
        <taxon>Ploima</taxon>
        <taxon>Brachionidae</taxon>
        <taxon>Brachionus</taxon>
    </lineage>
</organism>
<dbReference type="AlphaFoldDB" id="A0A3M7QB48"/>
<dbReference type="EMBL" id="REGN01006681">
    <property type="protein sequence ID" value="RNA08630.1"/>
    <property type="molecule type" value="Genomic_DNA"/>
</dbReference>
<keyword evidence="2" id="KW-1185">Reference proteome</keyword>
<comment type="caution">
    <text evidence="1">The sequence shown here is derived from an EMBL/GenBank/DDBJ whole genome shotgun (WGS) entry which is preliminary data.</text>
</comment>
<reference evidence="1 2" key="1">
    <citation type="journal article" date="2018" name="Sci. Rep.">
        <title>Genomic signatures of local adaptation to the degree of environmental predictability in rotifers.</title>
        <authorList>
            <person name="Franch-Gras L."/>
            <person name="Hahn C."/>
            <person name="Garcia-Roger E.M."/>
            <person name="Carmona M.J."/>
            <person name="Serra M."/>
            <person name="Gomez A."/>
        </authorList>
    </citation>
    <scope>NUCLEOTIDE SEQUENCE [LARGE SCALE GENOMIC DNA]</scope>
    <source>
        <strain evidence="1">HYR1</strain>
    </source>
</reference>
<name>A0A3M7QB48_BRAPC</name>
<evidence type="ECO:0000313" key="1">
    <source>
        <dbReference type="EMBL" id="RNA08630.1"/>
    </source>
</evidence>
<dbReference type="Proteomes" id="UP000276133">
    <property type="component" value="Unassembled WGS sequence"/>
</dbReference>
<proteinExistence type="predicted"/>
<gene>
    <name evidence="1" type="ORF">BpHYR1_053933</name>
</gene>
<accession>A0A3M7QB48</accession>